<reference evidence="1 2" key="1">
    <citation type="submission" date="2017-08" db="EMBL/GenBank/DDBJ databases">
        <title>Complete genome sequence of Gluconacetobacter saccharivorans CV1 isolated from Fermented Vinegar.</title>
        <authorList>
            <person name="Kim S.-Y."/>
        </authorList>
    </citation>
    <scope>NUCLEOTIDE SEQUENCE [LARGE SCALE GENOMIC DNA]</scope>
    <source>
        <strain evidence="1 2">CV1</strain>
        <plasmid evidence="1 2">unnamed1</plasmid>
    </source>
</reference>
<sequence length="42" mass="4504">MPVTSSRRGGEFYPGVSPIMIMDTGFVLEDTCAIRTHGVSMG</sequence>
<geneLocation type="plasmid" evidence="1 2">
    <name>unnamed1</name>
</geneLocation>
<dbReference type="AlphaFoldDB" id="A0A347WFX6"/>
<protein>
    <submittedName>
        <fullName evidence="1">Uncharacterized protein</fullName>
    </submittedName>
</protein>
<gene>
    <name evidence="1" type="ORF">CD178_03025</name>
</gene>
<keyword evidence="1" id="KW-0614">Plasmid</keyword>
<dbReference type="KEGG" id="ksc:CD178_03025"/>
<name>A0A347WFX6_9PROT</name>
<evidence type="ECO:0000313" key="1">
    <source>
        <dbReference type="EMBL" id="AXY23769.1"/>
    </source>
</evidence>
<proteinExistence type="predicted"/>
<dbReference type="Proteomes" id="UP000264120">
    <property type="component" value="Plasmid unnamed1"/>
</dbReference>
<keyword evidence="2" id="KW-1185">Reference proteome</keyword>
<accession>A0A347WFX6</accession>
<dbReference type="EMBL" id="CP023037">
    <property type="protein sequence ID" value="AXY23769.1"/>
    <property type="molecule type" value="Genomic_DNA"/>
</dbReference>
<evidence type="ECO:0000313" key="2">
    <source>
        <dbReference type="Proteomes" id="UP000264120"/>
    </source>
</evidence>
<organism evidence="1 2">
    <name type="scientific">Komagataeibacter saccharivorans</name>
    <dbReference type="NCBI Taxonomy" id="265959"/>
    <lineage>
        <taxon>Bacteria</taxon>
        <taxon>Pseudomonadati</taxon>
        <taxon>Pseudomonadota</taxon>
        <taxon>Alphaproteobacteria</taxon>
        <taxon>Acetobacterales</taxon>
        <taxon>Acetobacteraceae</taxon>
        <taxon>Komagataeibacter</taxon>
    </lineage>
</organism>